<evidence type="ECO:0000313" key="2">
    <source>
        <dbReference type="Proteomes" id="UP001054945"/>
    </source>
</evidence>
<sequence>MNGPNITIVSIYRPPVGRILISGSDKFSHSRVILLGGSTPSTRHGILNLTSLQVESQKFNHSSSSVSKLFLNFL</sequence>
<name>A0AAV4NUP5_CAEEX</name>
<evidence type="ECO:0008006" key="3">
    <source>
        <dbReference type="Google" id="ProtNLM"/>
    </source>
</evidence>
<organism evidence="1 2">
    <name type="scientific">Caerostris extrusa</name>
    <name type="common">Bark spider</name>
    <name type="synonym">Caerostris bankana</name>
    <dbReference type="NCBI Taxonomy" id="172846"/>
    <lineage>
        <taxon>Eukaryota</taxon>
        <taxon>Metazoa</taxon>
        <taxon>Ecdysozoa</taxon>
        <taxon>Arthropoda</taxon>
        <taxon>Chelicerata</taxon>
        <taxon>Arachnida</taxon>
        <taxon>Araneae</taxon>
        <taxon>Araneomorphae</taxon>
        <taxon>Entelegynae</taxon>
        <taxon>Araneoidea</taxon>
        <taxon>Araneidae</taxon>
        <taxon>Caerostris</taxon>
    </lineage>
</organism>
<comment type="caution">
    <text evidence="1">The sequence shown here is derived from an EMBL/GenBank/DDBJ whole genome shotgun (WGS) entry which is preliminary data.</text>
</comment>
<proteinExistence type="predicted"/>
<reference evidence="1 2" key="1">
    <citation type="submission" date="2021-06" db="EMBL/GenBank/DDBJ databases">
        <title>Caerostris extrusa draft genome.</title>
        <authorList>
            <person name="Kono N."/>
            <person name="Arakawa K."/>
        </authorList>
    </citation>
    <scope>NUCLEOTIDE SEQUENCE [LARGE SCALE GENOMIC DNA]</scope>
</reference>
<dbReference type="Proteomes" id="UP001054945">
    <property type="component" value="Unassembled WGS sequence"/>
</dbReference>
<evidence type="ECO:0000313" key="1">
    <source>
        <dbReference type="EMBL" id="GIX88592.1"/>
    </source>
</evidence>
<dbReference type="AlphaFoldDB" id="A0AAV4NUP5"/>
<protein>
    <recommendedName>
        <fullName evidence="3">Ycf15</fullName>
    </recommendedName>
</protein>
<accession>A0AAV4NUP5</accession>
<keyword evidence="2" id="KW-1185">Reference proteome</keyword>
<gene>
    <name evidence="1" type="ORF">CEXT_715931</name>
</gene>
<dbReference type="EMBL" id="BPLR01003783">
    <property type="protein sequence ID" value="GIX88592.1"/>
    <property type="molecule type" value="Genomic_DNA"/>
</dbReference>